<name>A0AAJ0GJK8_9PEZI</name>
<proteinExistence type="predicted"/>
<gene>
    <name evidence="2" type="ORF">LTR09_000313</name>
</gene>
<evidence type="ECO:0008006" key="4">
    <source>
        <dbReference type="Google" id="ProtNLM"/>
    </source>
</evidence>
<evidence type="ECO:0000313" key="2">
    <source>
        <dbReference type="EMBL" id="KAK3058748.1"/>
    </source>
</evidence>
<keyword evidence="1" id="KW-0812">Transmembrane</keyword>
<dbReference type="EMBL" id="JAWDJX010000001">
    <property type="protein sequence ID" value="KAK3058748.1"/>
    <property type="molecule type" value="Genomic_DNA"/>
</dbReference>
<keyword evidence="1" id="KW-0472">Membrane</keyword>
<evidence type="ECO:0000256" key="1">
    <source>
        <dbReference type="SAM" id="Phobius"/>
    </source>
</evidence>
<reference evidence="2" key="1">
    <citation type="submission" date="2023-04" db="EMBL/GenBank/DDBJ databases">
        <title>Black Yeasts Isolated from many extreme environments.</title>
        <authorList>
            <person name="Coleine C."/>
            <person name="Stajich J.E."/>
            <person name="Selbmann L."/>
        </authorList>
    </citation>
    <scope>NUCLEOTIDE SEQUENCE</scope>
    <source>
        <strain evidence="2">CCFEE 5312</strain>
    </source>
</reference>
<feature type="transmembrane region" description="Helical" evidence="1">
    <location>
        <begin position="36"/>
        <end position="60"/>
    </location>
</feature>
<sequence>MFGFSLARTTYLNIGTYSKDAAPGEWYWYKSGHSRIGVILHLATVIPAGLLMVFQFIPLIRKKCLIFHRINGYIVTILLLLGTAAAFMIMRRSFGGAVSTQASVGLLGVMVVVSLGMAMYNIKRLQIEQHRAWMLRTMFYCGTIITLRLIMIIAAQLMPLASNYYSVMRCDMIATLTNPRQFRKSYPQCFTQNGTTDGWIPVVANFSQDAVTVGAALELGYSMAIWLALFLHVVGVELYLNLTPAETERLRMVSYEKQLEAGYKHPGSAGITVDRWGDSAAWEPTQAKGDR</sequence>
<dbReference type="Proteomes" id="UP001271007">
    <property type="component" value="Unassembled WGS sequence"/>
</dbReference>
<dbReference type="Pfam" id="PF10067">
    <property type="entry name" value="DUF2306"/>
    <property type="match status" value="1"/>
</dbReference>
<feature type="transmembrane region" description="Helical" evidence="1">
    <location>
        <begin position="134"/>
        <end position="158"/>
    </location>
</feature>
<evidence type="ECO:0000313" key="3">
    <source>
        <dbReference type="Proteomes" id="UP001271007"/>
    </source>
</evidence>
<protein>
    <recommendedName>
        <fullName evidence="4">Microtubule associated protein</fullName>
    </recommendedName>
</protein>
<feature type="transmembrane region" description="Helical" evidence="1">
    <location>
        <begin position="223"/>
        <end position="242"/>
    </location>
</feature>
<keyword evidence="3" id="KW-1185">Reference proteome</keyword>
<feature type="transmembrane region" description="Helical" evidence="1">
    <location>
        <begin position="72"/>
        <end position="90"/>
    </location>
</feature>
<comment type="caution">
    <text evidence="2">The sequence shown here is derived from an EMBL/GenBank/DDBJ whole genome shotgun (WGS) entry which is preliminary data.</text>
</comment>
<organism evidence="2 3">
    <name type="scientific">Extremus antarcticus</name>
    <dbReference type="NCBI Taxonomy" id="702011"/>
    <lineage>
        <taxon>Eukaryota</taxon>
        <taxon>Fungi</taxon>
        <taxon>Dikarya</taxon>
        <taxon>Ascomycota</taxon>
        <taxon>Pezizomycotina</taxon>
        <taxon>Dothideomycetes</taxon>
        <taxon>Dothideomycetidae</taxon>
        <taxon>Mycosphaerellales</taxon>
        <taxon>Extremaceae</taxon>
        <taxon>Extremus</taxon>
    </lineage>
</organism>
<keyword evidence="1" id="KW-1133">Transmembrane helix</keyword>
<dbReference type="AlphaFoldDB" id="A0AAJ0GJK8"/>
<dbReference type="InterPro" id="IPR018750">
    <property type="entry name" value="DUF2306_membrane"/>
</dbReference>
<accession>A0AAJ0GJK8</accession>
<feature type="transmembrane region" description="Helical" evidence="1">
    <location>
        <begin position="102"/>
        <end position="122"/>
    </location>
</feature>